<sequence>MSNARLIPFEDLSLVTILPIMHVRYLSDYAMNYLALERKRPMQTSGLYRRVLNSHLDTHVLEYAFRKVQDNREGLELNELNQLLVYDDDVDMLGENPQTIRETREFYLKQHDLKSLEGILLEDAQESLPHCDKTLKALQNEIIYISRPIDKKKIAFYNNKTAALPVYDEFQKLWRSVTVENMDDLKIENYLEKRGIRSMQDHGRKKPNQRKKQLKKPRDNEHLADVLETYDDK</sequence>
<accession>A0ABQ8TCA2</accession>
<proteinExistence type="predicted"/>
<dbReference type="Proteomes" id="UP001148838">
    <property type="component" value="Unassembled WGS sequence"/>
</dbReference>
<evidence type="ECO:0008006" key="4">
    <source>
        <dbReference type="Google" id="ProtNLM"/>
    </source>
</evidence>
<feature type="compositionally biased region" description="Basic and acidic residues" evidence="1">
    <location>
        <begin position="216"/>
        <end position="233"/>
    </location>
</feature>
<name>A0ABQ8TCA2_PERAM</name>
<evidence type="ECO:0000313" key="3">
    <source>
        <dbReference type="Proteomes" id="UP001148838"/>
    </source>
</evidence>
<dbReference type="PANTHER" id="PTHR12716">
    <property type="entry name" value="TRANSCRIPTION INITIATION FACTOR IIE, BETA SUBUNIT"/>
    <property type="match status" value="1"/>
</dbReference>
<evidence type="ECO:0000256" key="1">
    <source>
        <dbReference type="SAM" id="MobiDB-lite"/>
    </source>
</evidence>
<feature type="compositionally biased region" description="Basic residues" evidence="1">
    <location>
        <begin position="203"/>
        <end position="215"/>
    </location>
</feature>
<dbReference type="InterPro" id="IPR016656">
    <property type="entry name" value="TFIIE-bsu"/>
</dbReference>
<comment type="caution">
    <text evidence="2">The sequence shown here is derived from an EMBL/GenBank/DDBJ whole genome shotgun (WGS) entry which is preliminary data.</text>
</comment>
<gene>
    <name evidence="2" type="ORF">ANN_05101</name>
</gene>
<dbReference type="EMBL" id="JAJSOF020000013">
    <property type="protein sequence ID" value="KAJ4443432.1"/>
    <property type="molecule type" value="Genomic_DNA"/>
</dbReference>
<organism evidence="2 3">
    <name type="scientific">Periplaneta americana</name>
    <name type="common">American cockroach</name>
    <name type="synonym">Blatta americana</name>
    <dbReference type="NCBI Taxonomy" id="6978"/>
    <lineage>
        <taxon>Eukaryota</taxon>
        <taxon>Metazoa</taxon>
        <taxon>Ecdysozoa</taxon>
        <taxon>Arthropoda</taxon>
        <taxon>Hexapoda</taxon>
        <taxon>Insecta</taxon>
        <taxon>Pterygota</taxon>
        <taxon>Neoptera</taxon>
        <taxon>Polyneoptera</taxon>
        <taxon>Dictyoptera</taxon>
        <taxon>Blattodea</taxon>
        <taxon>Blattoidea</taxon>
        <taxon>Blattidae</taxon>
        <taxon>Blattinae</taxon>
        <taxon>Periplaneta</taxon>
    </lineage>
</organism>
<dbReference type="PANTHER" id="PTHR12716:SF8">
    <property type="entry name" value="TRANSCRIPTION INITIATION FACTOR IIE SUBUNIT BETA"/>
    <property type="match status" value="1"/>
</dbReference>
<keyword evidence="3" id="KW-1185">Reference proteome</keyword>
<feature type="region of interest" description="Disordered" evidence="1">
    <location>
        <begin position="196"/>
        <end position="233"/>
    </location>
</feature>
<reference evidence="2 3" key="1">
    <citation type="journal article" date="2022" name="Allergy">
        <title>Genome assembly and annotation of Periplaneta americana reveal a comprehensive cockroach allergen profile.</title>
        <authorList>
            <person name="Wang L."/>
            <person name="Xiong Q."/>
            <person name="Saelim N."/>
            <person name="Wang L."/>
            <person name="Nong W."/>
            <person name="Wan A.T."/>
            <person name="Shi M."/>
            <person name="Liu X."/>
            <person name="Cao Q."/>
            <person name="Hui J.H.L."/>
            <person name="Sookrung N."/>
            <person name="Leung T.F."/>
            <person name="Tungtrongchitr A."/>
            <person name="Tsui S.K.W."/>
        </authorList>
    </citation>
    <scope>NUCLEOTIDE SEQUENCE [LARGE SCALE GENOMIC DNA]</scope>
    <source>
        <strain evidence="2">PWHHKU_190912</strain>
    </source>
</reference>
<protein>
    <recommendedName>
        <fullName evidence="4">Transcription initiation factor IIE subunit beta</fullName>
    </recommendedName>
</protein>
<evidence type="ECO:0000313" key="2">
    <source>
        <dbReference type="EMBL" id="KAJ4443432.1"/>
    </source>
</evidence>